<keyword evidence="2" id="KW-1185">Reference proteome</keyword>
<name>A0A5B7JQ46_PORTR</name>
<dbReference type="AlphaFoldDB" id="A0A5B7JQ46"/>
<sequence length="61" mass="6734">MTKDEIISWCTAACAAQMHGRSPGNYQELYSFAQTSRIALCRLAFLHLFKLSCGVPVLGKV</sequence>
<dbReference type="EMBL" id="VSRR010106975">
    <property type="protein sequence ID" value="MPC96695.1"/>
    <property type="molecule type" value="Genomic_DNA"/>
</dbReference>
<organism evidence="1 2">
    <name type="scientific">Portunus trituberculatus</name>
    <name type="common">Swimming crab</name>
    <name type="synonym">Neptunus trituberculatus</name>
    <dbReference type="NCBI Taxonomy" id="210409"/>
    <lineage>
        <taxon>Eukaryota</taxon>
        <taxon>Metazoa</taxon>
        <taxon>Ecdysozoa</taxon>
        <taxon>Arthropoda</taxon>
        <taxon>Crustacea</taxon>
        <taxon>Multicrustacea</taxon>
        <taxon>Malacostraca</taxon>
        <taxon>Eumalacostraca</taxon>
        <taxon>Eucarida</taxon>
        <taxon>Decapoda</taxon>
        <taxon>Pleocyemata</taxon>
        <taxon>Brachyura</taxon>
        <taxon>Eubrachyura</taxon>
        <taxon>Portunoidea</taxon>
        <taxon>Portunidae</taxon>
        <taxon>Portuninae</taxon>
        <taxon>Portunus</taxon>
    </lineage>
</organism>
<proteinExistence type="predicted"/>
<reference evidence="1 2" key="1">
    <citation type="submission" date="2019-05" db="EMBL/GenBank/DDBJ databases">
        <title>Another draft genome of Portunus trituberculatus and its Hox gene families provides insights of decapod evolution.</title>
        <authorList>
            <person name="Jeong J.-H."/>
            <person name="Song I."/>
            <person name="Kim S."/>
            <person name="Choi T."/>
            <person name="Kim D."/>
            <person name="Ryu S."/>
            <person name="Kim W."/>
        </authorList>
    </citation>
    <scope>NUCLEOTIDE SEQUENCE [LARGE SCALE GENOMIC DNA]</scope>
    <source>
        <tissue evidence="1">Muscle</tissue>
    </source>
</reference>
<accession>A0A5B7JQ46</accession>
<evidence type="ECO:0000313" key="1">
    <source>
        <dbReference type="EMBL" id="MPC96695.1"/>
    </source>
</evidence>
<comment type="caution">
    <text evidence="1">The sequence shown here is derived from an EMBL/GenBank/DDBJ whole genome shotgun (WGS) entry which is preliminary data.</text>
</comment>
<evidence type="ECO:0000313" key="2">
    <source>
        <dbReference type="Proteomes" id="UP000324222"/>
    </source>
</evidence>
<dbReference type="Proteomes" id="UP000324222">
    <property type="component" value="Unassembled WGS sequence"/>
</dbReference>
<gene>
    <name evidence="1" type="ORF">E2C01_091970</name>
</gene>
<protein>
    <submittedName>
        <fullName evidence="1">Uncharacterized protein</fullName>
    </submittedName>
</protein>